<comment type="caution">
    <text evidence="1">The sequence shown here is derived from an EMBL/GenBank/DDBJ whole genome shotgun (WGS) entry which is preliminary data.</text>
</comment>
<gene>
    <name evidence="1" type="ORF">Vadar_008488</name>
</gene>
<name>A0ACB7XXM8_9ERIC</name>
<protein>
    <submittedName>
        <fullName evidence="1">Uncharacterized protein</fullName>
    </submittedName>
</protein>
<dbReference type="EMBL" id="CM037155">
    <property type="protein sequence ID" value="KAH7846001.1"/>
    <property type="molecule type" value="Genomic_DNA"/>
</dbReference>
<organism evidence="1 2">
    <name type="scientific">Vaccinium darrowii</name>
    <dbReference type="NCBI Taxonomy" id="229202"/>
    <lineage>
        <taxon>Eukaryota</taxon>
        <taxon>Viridiplantae</taxon>
        <taxon>Streptophyta</taxon>
        <taxon>Embryophyta</taxon>
        <taxon>Tracheophyta</taxon>
        <taxon>Spermatophyta</taxon>
        <taxon>Magnoliopsida</taxon>
        <taxon>eudicotyledons</taxon>
        <taxon>Gunneridae</taxon>
        <taxon>Pentapetalae</taxon>
        <taxon>asterids</taxon>
        <taxon>Ericales</taxon>
        <taxon>Ericaceae</taxon>
        <taxon>Vaccinioideae</taxon>
        <taxon>Vaccinieae</taxon>
        <taxon>Vaccinium</taxon>
    </lineage>
</organism>
<accession>A0ACB7XXM8</accession>
<dbReference type="Proteomes" id="UP000828048">
    <property type="component" value="Chromosome 5"/>
</dbReference>
<evidence type="ECO:0000313" key="2">
    <source>
        <dbReference type="Proteomes" id="UP000828048"/>
    </source>
</evidence>
<reference evidence="1 2" key="1">
    <citation type="journal article" date="2021" name="Hortic Res">
        <title>High-quality reference genome and annotation aids understanding of berry development for evergreen blueberry (Vaccinium darrowii).</title>
        <authorList>
            <person name="Yu J."/>
            <person name="Hulse-Kemp A.M."/>
            <person name="Babiker E."/>
            <person name="Staton M."/>
        </authorList>
    </citation>
    <scope>NUCLEOTIDE SEQUENCE [LARGE SCALE GENOMIC DNA]</scope>
    <source>
        <strain evidence="2">cv. NJ 8807/NJ 8810</strain>
        <tissue evidence="1">Young leaf</tissue>
    </source>
</reference>
<sequence length="258" mass="27616">MEDDSLPLSWNTSGAALSKPLCTSTDEQYDCVLSILTGDVMTKGMIRKARSMIAGSLVFVAVHQGDEILALLPGTIIRSDGVVATCASRLSFRTIKELRVTVTVEVLNGKVTYEGTLLSADFSSNIAFIKFMSPRQQKVAPVAKFFGTSAVAVGCTSQGRGLHDTNFNYCQAFTSGMANKNENKQSDARTSGQVIRAIVEGSGSVIGGPLVQPELGVIGVIHYEAGQKIKATPIDEVLKYLECLLEYREPDPKSVACA</sequence>
<evidence type="ECO:0000313" key="1">
    <source>
        <dbReference type="EMBL" id="KAH7846001.1"/>
    </source>
</evidence>
<proteinExistence type="predicted"/>
<keyword evidence="2" id="KW-1185">Reference proteome</keyword>